<dbReference type="SUPFAM" id="SSF52499">
    <property type="entry name" value="Isochorismatase-like hydrolases"/>
    <property type="match status" value="1"/>
</dbReference>
<organism evidence="3 4">
    <name type="scientific">Ktedonospora formicarum</name>
    <dbReference type="NCBI Taxonomy" id="2778364"/>
    <lineage>
        <taxon>Bacteria</taxon>
        <taxon>Bacillati</taxon>
        <taxon>Chloroflexota</taxon>
        <taxon>Ktedonobacteria</taxon>
        <taxon>Ktedonobacterales</taxon>
        <taxon>Ktedonobacteraceae</taxon>
        <taxon>Ktedonospora</taxon>
    </lineage>
</organism>
<feature type="domain" description="Isochorismatase-like" evidence="2">
    <location>
        <begin position="5"/>
        <end position="143"/>
    </location>
</feature>
<dbReference type="Gene3D" id="3.40.50.850">
    <property type="entry name" value="Isochorismatase-like"/>
    <property type="match status" value="1"/>
</dbReference>
<proteinExistence type="predicted"/>
<evidence type="ECO:0000313" key="4">
    <source>
        <dbReference type="Proteomes" id="UP000612362"/>
    </source>
</evidence>
<keyword evidence="4" id="KW-1185">Reference proteome</keyword>
<dbReference type="RefSeq" id="WP_220194185.1">
    <property type="nucleotide sequence ID" value="NZ_BNJF01000001.1"/>
</dbReference>
<dbReference type="Proteomes" id="UP000612362">
    <property type="component" value="Unassembled WGS sequence"/>
</dbReference>
<dbReference type="PANTHER" id="PTHR43540:SF14">
    <property type="entry name" value="ISOCHORISMATASE"/>
    <property type="match status" value="1"/>
</dbReference>
<dbReference type="Pfam" id="PF00857">
    <property type="entry name" value="Isochorismatase"/>
    <property type="match status" value="1"/>
</dbReference>
<dbReference type="PANTHER" id="PTHR43540">
    <property type="entry name" value="PEROXYUREIDOACRYLATE/UREIDOACRYLATE AMIDOHYDROLASE-RELATED"/>
    <property type="match status" value="1"/>
</dbReference>
<dbReference type="InterPro" id="IPR050272">
    <property type="entry name" value="Isochorismatase-like_hydrls"/>
</dbReference>
<comment type="caution">
    <text evidence="3">The sequence shown here is derived from an EMBL/GenBank/DDBJ whole genome shotgun (WGS) entry which is preliminary data.</text>
</comment>
<dbReference type="InterPro" id="IPR036380">
    <property type="entry name" value="Isochorismatase-like_sf"/>
</dbReference>
<evidence type="ECO:0000313" key="3">
    <source>
        <dbReference type="EMBL" id="GHO44815.1"/>
    </source>
</evidence>
<reference evidence="3" key="1">
    <citation type="submission" date="2020-10" db="EMBL/GenBank/DDBJ databases">
        <title>Taxonomic study of unclassified bacteria belonging to the class Ktedonobacteria.</title>
        <authorList>
            <person name="Yabe S."/>
            <person name="Wang C.M."/>
            <person name="Zheng Y."/>
            <person name="Sakai Y."/>
            <person name="Cavaletti L."/>
            <person name="Monciardini P."/>
            <person name="Donadio S."/>
        </authorList>
    </citation>
    <scope>NUCLEOTIDE SEQUENCE</scope>
    <source>
        <strain evidence="3">SOSP1-1</strain>
    </source>
</reference>
<name>A0A8J3MR97_9CHLR</name>
<dbReference type="InterPro" id="IPR000868">
    <property type="entry name" value="Isochorismatase-like_dom"/>
</dbReference>
<dbReference type="CDD" id="cd01014">
    <property type="entry name" value="nicotinamidase_related"/>
    <property type="match status" value="1"/>
</dbReference>
<dbReference type="EMBL" id="BNJF01000001">
    <property type="protein sequence ID" value="GHO44815.1"/>
    <property type="molecule type" value="Genomic_DNA"/>
</dbReference>
<protein>
    <submittedName>
        <fullName evidence="3">Isochorismatase</fullName>
    </submittedName>
</protein>
<keyword evidence="1" id="KW-0378">Hydrolase</keyword>
<dbReference type="GO" id="GO:0016787">
    <property type="term" value="F:hydrolase activity"/>
    <property type="evidence" value="ECO:0007669"/>
    <property type="project" value="UniProtKB-KW"/>
</dbReference>
<gene>
    <name evidence="3" type="ORF">KSX_29780</name>
</gene>
<dbReference type="AlphaFoldDB" id="A0A8J3MR97"/>
<accession>A0A8J3MR97</accession>
<evidence type="ECO:0000259" key="2">
    <source>
        <dbReference type="Pfam" id="PF00857"/>
    </source>
</evidence>
<evidence type="ECO:0000256" key="1">
    <source>
        <dbReference type="ARBA" id="ARBA00022801"/>
    </source>
</evidence>
<sequence length="177" mass="19570">MDKQTALVIIDMQVGLFEEAGQPEEQLANIQSLLVQAREAGTPVIYVQHNGPEGDSLVKGLPTWEIHPNIAPHEGELVVQKRASDSFYETTLNEELQQKHITHLVVTGGQTEYCVDTTIRRATTLGYSITLVSDAHITADNEFLSARQAIAYHNYLLDGFGTDKGRISVKPTADIHF</sequence>